<dbReference type="InterPro" id="IPR052386">
    <property type="entry name" value="GPSM"/>
</dbReference>
<reference evidence="5 6" key="1">
    <citation type="submission" date="2023-05" db="EMBL/GenBank/DDBJ databases">
        <title>B98-5 Cell Line De Novo Hybrid Assembly: An Optical Mapping Approach.</title>
        <authorList>
            <person name="Kananen K."/>
            <person name="Auerbach J.A."/>
            <person name="Kautto E."/>
            <person name="Blachly J.S."/>
        </authorList>
    </citation>
    <scope>NUCLEOTIDE SEQUENCE [LARGE SCALE GENOMIC DNA]</scope>
    <source>
        <strain evidence="5">B95-8</strain>
        <tissue evidence="5">Cell line</tissue>
    </source>
</reference>
<organism evidence="5 6">
    <name type="scientific">Saguinus oedipus</name>
    <name type="common">Cotton-top tamarin</name>
    <name type="synonym">Oedipomidas oedipus</name>
    <dbReference type="NCBI Taxonomy" id="9490"/>
    <lineage>
        <taxon>Eukaryota</taxon>
        <taxon>Metazoa</taxon>
        <taxon>Chordata</taxon>
        <taxon>Craniata</taxon>
        <taxon>Vertebrata</taxon>
        <taxon>Euteleostomi</taxon>
        <taxon>Mammalia</taxon>
        <taxon>Eutheria</taxon>
        <taxon>Euarchontoglires</taxon>
        <taxon>Primates</taxon>
        <taxon>Haplorrhini</taxon>
        <taxon>Platyrrhini</taxon>
        <taxon>Cebidae</taxon>
        <taxon>Callitrichinae</taxon>
        <taxon>Saguinus</taxon>
    </lineage>
</organism>
<protein>
    <submittedName>
        <fullName evidence="5">Uncharacterized protein</fullName>
    </submittedName>
</protein>
<proteinExistence type="predicted"/>
<evidence type="ECO:0000313" key="6">
    <source>
        <dbReference type="Proteomes" id="UP001266305"/>
    </source>
</evidence>
<keyword evidence="3" id="KW-0677">Repeat</keyword>
<comment type="caution">
    <text evidence="5">The sequence shown here is derived from an EMBL/GenBank/DDBJ whole genome shotgun (WGS) entry which is preliminary data.</text>
</comment>
<dbReference type="EMBL" id="JASSZA010000001">
    <property type="protein sequence ID" value="KAK2120668.1"/>
    <property type="molecule type" value="Genomic_DNA"/>
</dbReference>
<dbReference type="Gene3D" id="1.25.40.10">
    <property type="entry name" value="Tetratricopeptide repeat domain"/>
    <property type="match status" value="1"/>
</dbReference>
<dbReference type="Proteomes" id="UP001266305">
    <property type="component" value="Unassembled WGS sequence"/>
</dbReference>
<keyword evidence="2" id="KW-0963">Cytoplasm</keyword>
<dbReference type="PANTHER" id="PTHR45954">
    <property type="entry name" value="LD33695P"/>
    <property type="match status" value="1"/>
</dbReference>
<gene>
    <name evidence="5" type="ORF">P7K49_002054</name>
</gene>
<evidence type="ECO:0000313" key="5">
    <source>
        <dbReference type="EMBL" id="KAK2120668.1"/>
    </source>
</evidence>
<comment type="subcellular location">
    <subcellularLocation>
        <location evidence="1">Cytoplasm</location>
    </subcellularLocation>
</comment>
<accession>A0ABQ9WIV4</accession>
<feature type="region of interest" description="Disordered" evidence="4">
    <location>
        <begin position="60"/>
        <end position="83"/>
    </location>
</feature>
<evidence type="ECO:0000256" key="3">
    <source>
        <dbReference type="ARBA" id="ARBA00022737"/>
    </source>
</evidence>
<evidence type="ECO:0000256" key="1">
    <source>
        <dbReference type="ARBA" id="ARBA00004496"/>
    </source>
</evidence>
<evidence type="ECO:0000256" key="4">
    <source>
        <dbReference type="SAM" id="MobiDB-lite"/>
    </source>
</evidence>
<evidence type="ECO:0000256" key="2">
    <source>
        <dbReference type="ARBA" id="ARBA00022490"/>
    </source>
</evidence>
<dbReference type="InterPro" id="IPR011990">
    <property type="entry name" value="TPR-like_helical_dom_sf"/>
</dbReference>
<sequence length="135" mass="14663">MEARPNPPCCTQVGEARALYNIGNVYHAKGKQLSWNAAQDPGHLPPDVRETLCKASEFYEHFQTPSPSPTPPSSPRAMTARSAQPRLLSCRLPTPSLPLLGIGGPQNWRTLEPTLAILFPGYVPEGCLEAAAQLF</sequence>
<name>A0ABQ9WIV4_SAGOE</name>
<dbReference type="PANTHER" id="PTHR45954:SF2">
    <property type="entry name" value="G-PROTEIN-SIGNALING MODULATOR 1"/>
    <property type="match status" value="1"/>
</dbReference>
<keyword evidence="6" id="KW-1185">Reference proteome</keyword>